<evidence type="ECO:0000313" key="2">
    <source>
        <dbReference type="EMBL" id="SDN34874.1"/>
    </source>
</evidence>
<evidence type="ECO:0000313" key="3">
    <source>
        <dbReference type="Proteomes" id="UP000183200"/>
    </source>
</evidence>
<proteinExistence type="predicted"/>
<dbReference type="EMBL" id="FNGY01000007">
    <property type="protein sequence ID" value="SDN34874.1"/>
    <property type="molecule type" value="Genomic_DNA"/>
</dbReference>
<sequence>MKTLSAIIFISFFSLISYGRALTGSFKVNGEGTKFYPVIFTDGGWDSNVPTELFLGRSNVHTDVAWLGSLMSKFTFHTSSGGHQASFINADIRQGYTSFIAGWKDVTAVNNYKRIIIWLKGNATYYYNSNYEVSPLVYDGVANPITYVEMNVSNSTSINHTFKTSIDSYVNSQGISHSNAAYFSGGTFNFFGASVGIGTQDTNGYKLAVKGGIIAESVKVQILPAWPDYVFAKSYQLSDLSDTERFIKENGHLPGIPSASEVKANGIDLGEMNAKLLQKIEELTLHLIQKEKQNQDQEIRIKKLEEHYSKSKPE</sequence>
<keyword evidence="3" id="KW-1185">Reference proteome</keyword>
<keyword evidence="1" id="KW-0175">Coiled coil</keyword>
<evidence type="ECO:0000256" key="1">
    <source>
        <dbReference type="SAM" id="Coils"/>
    </source>
</evidence>
<gene>
    <name evidence="2" type="ORF">SAMN05421820_107148</name>
</gene>
<dbReference type="OrthoDB" id="743778at2"/>
<accession>A0A1H0ANL4</accession>
<feature type="coiled-coil region" evidence="1">
    <location>
        <begin position="273"/>
        <end position="307"/>
    </location>
</feature>
<name>A0A1H0ANL4_9SPHI</name>
<protein>
    <submittedName>
        <fullName evidence="2">Uncharacterized protein</fullName>
    </submittedName>
</protein>
<dbReference type="RefSeq" id="WP_074610291.1">
    <property type="nucleotide sequence ID" value="NZ_FNGY01000007.1"/>
</dbReference>
<organism evidence="2 3">
    <name type="scientific">Pedobacter steynii</name>
    <dbReference type="NCBI Taxonomy" id="430522"/>
    <lineage>
        <taxon>Bacteria</taxon>
        <taxon>Pseudomonadati</taxon>
        <taxon>Bacteroidota</taxon>
        <taxon>Sphingobacteriia</taxon>
        <taxon>Sphingobacteriales</taxon>
        <taxon>Sphingobacteriaceae</taxon>
        <taxon>Pedobacter</taxon>
    </lineage>
</organism>
<dbReference type="Proteomes" id="UP000183200">
    <property type="component" value="Unassembled WGS sequence"/>
</dbReference>
<reference evidence="3" key="1">
    <citation type="submission" date="2016-10" db="EMBL/GenBank/DDBJ databases">
        <authorList>
            <person name="Varghese N."/>
            <person name="Submissions S."/>
        </authorList>
    </citation>
    <scope>NUCLEOTIDE SEQUENCE [LARGE SCALE GENOMIC DNA]</scope>
    <source>
        <strain evidence="3">DSM 19110</strain>
    </source>
</reference>
<dbReference type="AlphaFoldDB" id="A0A1H0ANL4"/>